<evidence type="ECO:0000313" key="1">
    <source>
        <dbReference type="EMBL" id="PJA19998.1"/>
    </source>
</evidence>
<dbReference type="InterPro" id="IPR015422">
    <property type="entry name" value="PyrdxlP-dep_Trfase_small"/>
</dbReference>
<gene>
    <name evidence="1" type="ORF">COX60_03140</name>
</gene>
<dbReference type="Proteomes" id="UP000230137">
    <property type="component" value="Unassembled WGS sequence"/>
</dbReference>
<name>A0A2M7W3G3_9BACT</name>
<comment type="caution">
    <text evidence="1">The sequence shown here is derived from an EMBL/GenBank/DDBJ whole genome shotgun (WGS) entry which is preliminary data.</text>
</comment>
<evidence type="ECO:0008006" key="3">
    <source>
        <dbReference type="Google" id="ProtNLM"/>
    </source>
</evidence>
<dbReference type="PANTHER" id="PTHR30244">
    <property type="entry name" value="TRANSAMINASE"/>
    <property type="match status" value="1"/>
</dbReference>
<accession>A0A2M7W3G3</accession>
<proteinExistence type="predicted"/>
<dbReference type="GO" id="GO:0008483">
    <property type="term" value="F:transaminase activity"/>
    <property type="evidence" value="ECO:0007669"/>
    <property type="project" value="TreeGrafter"/>
</dbReference>
<sequence>MVLQPWGNIANLDKIGEIRKKYNIFFISDSSHAHESTWNGQGIGKYFDISCASFGLGKLISGGELGVLTTDSSLFRDRALLFSYTNRVPWDLLTNEYKNIDNNVGIKFRPHLFSLLLALNDLLVNKSHRFKTRENILKFQKEMIKNTGKVSFQKNYKKANRVFHMPLIEFQKEIDINDLIITLKNNGFHAQTHNYKTILSRNSITTEFYKIRTNRKFPVAQEVVSKNIIQFYFSDFSSQDKISKLKKIILKYLSKY</sequence>
<reference evidence="2" key="1">
    <citation type="submission" date="2017-09" db="EMBL/GenBank/DDBJ databases">
        <title>Depth-based differentiation of microbial function through sediment-hosted aquifers and enrichment of novel symbionts in the deep terrestrial subsurface.</title>
        <authorList>
            <person name="Probst A.J."/>
            <person name="Ladd B."/>
            <person name="Jarett J.K."/>
            <person name="Geller-Mcgrath D.E."/>
            <person name="Sieber C.M.K."/>
            <person name="Emerson J.B."/>
            <person name="Anantharaman K."/>
            <person name="Thomas B.C."/>
            <person name="Malmstrom R."/>
            <person name="Stieglmeier M."/>
            <person name="Klingl A."/>
            <person name="Woyke T."/>
            <person name="Ryan C.M."/>
            <person name="Banfield J.F."/>
        </authorList>
    </citation>
    <scope>NUCLEOTIDE SEQUENCE [LARGE SCALE GENOMIC DNA]</scope>
</reference>
<dbReference type="SUPFAM" id="SSF53383">
    <property type="entry name" value="PLP-dependent transferases"/>
    <property type="match status" value="1"/>
</dbReference>
<dbReference type="InterPro" id="IPR015421">
    <property type="entry name" value="PyrdxlP-dep_Trfase_major"/>
</dbReference>
<protein>
    <recommendedName>
        <fullName evidence="3">DegT/DnrJ/EryC1/StrS aminotransferase family protein</fullName>
    </recommendedName>
</protein>
<dbReference type="AlphaFoldDB" id="A0A2M7W3G3"/>
<dbReference type="InterPro" id="IPR000653">
    <property type="entry name" value="DegT/StrS_aminotransferase"/>
</dbReference>
<dbReference type="Gene3D" id="3.90.1150.10">
    <property type="entry name" value="Aspartate Aminotransferase, domain 1"/>
    <property type="match status" value="1"/>
</dbReference>
<dbReference type="InterPro" id="IPR015424">
    <property type="entry name" value="PyrdxlP-dep_Trfase"/>
</dbReference>
<dbReference type="GO" id="GO:0030170">
    <property type="term" value="F:pyridoxal phosphate binding"/>
    <property type="evidence" value="ECO:0007669"/>
    <property type="project" value="TreeGrafter"/>
</dbReference>
<dbReference type="PANTHER" id="PTHR30244:SF34">
    <property type="entry name" value="DTDP-4-AMINO-4,6-DIDEOXYGALACTOSE TRANSAMINASE"/>
    <property type="match status" value="1"/>
</dbReference>
<organism evidence="1 2">
    <name type="scientific">Candidatus Berkelbacteria bacterium CG_4_10_14_0_2_um_filter_35_9_33_12</name>
    <dbReference type="NCBI Taxonomy" id="1974499"/>
    <lineage>
        <taxon>Bacteria</taxon>
        <taxon>Candidatus Berkelbacteria</taxon>
    </lineage>
</organism>
<evidence type="ECO:0000313" key="2">
    <source>
        <dbReference type="Proteomes" id="UP000230137"/>
    </source>
</evidence>
<dbReference type="Pfam" id="PF01041">
    <property type="entry name" value="DegT_DnrJ_EryC1"/>
    <property type="match status" value="1"/>
</dbReference>
<dbReference type="EMBL" id="PFQF01000044">
    <property type="protein sequence ID" value="PJA19998.1"/>
    <property type="molecule type" value="Genomic_DNA"/>
</dbReference>
<dbReference type="Gene3D" id="3.40.640.10">
    <property type="entry name" value="Type I PLP-dependent aspartate aminotransferase-like (Major domain)"/>
    <property type="match status" value="1"/>
</dbReference>
<dbReference type="GO" id="GO:0000271">
    <property type="term" value="P:polysaccharide biosynthetic process"/>
    <property type="evidence" value="ECO:0007669"/>
    <property type="project" value="TreeGrafter"/>
</dbReference>